<dbReference type="InterPro" id="IPR036412">
    <property type="entry name" value="HAD-like_sf"/>
</dbReference>
<dbReference type="Gene3D" id="3.30.1240.10">
    <property type="match status" value="1"/>
</dbReference>
<protein>
    <submittedName>
        <fullName evidence="1">Phosphatase</fullName>
        <ecNumber evidence="1">3.1.3.-</ecNumber>
    </submittedName>
</protein>
<dbReference type="PANTHER" id="PTHR10000">
    <property type="entry name" value="PHOSPHOSERINE PHOSPHATASE"/>
    <property type="match status" value="1"/>
</dbReference>
<dbReference type="NCBIfam" id="TIGR00099">
    <property type="entry name" value="Cof-subfamily"/>
    <property type="match status" value="1"/>
</dbReference>
<dbReference type="SUPFAM" id="SSF56784">
    <property type="entry name" value="HAD-like"/>
    <property type="match status" value="1"/>
</dbReference>
<gene>
    <name evidence="1" type="ORF">ACLFYP115_01467</name>
</gene>
<organism evidence="1">
    <name type="scientific">Anaerostipes caccae</name>
    <dbReference type="NCBI Taxonomy" id="105841"/>
    <lineage>
        <taxon>Bacteria</taxon>
        <taxon>Bacillati</taxon>
        <taxon>Bacillota</taxon>
        <taxon>Clostridia</taxon>
        <taxon>Lachnospirales</taxon>
        <taxon>Lachnospiraceae</taxon>
        <taxon>Anaerostipes</taxon>
    </lineage>
</organism>
<accession>A0A6N2TI51</accession>
<name>A0A6N2TI51_9FIRM</name>
<dbReference type="PANTHER" id="PTHR10000:SF25">
    <property type="entry name" value="PHOSPHATASE YKRA-RELATED"/>
    <property type="match status" value="1"/>
</dbReference>
<dbReference type="AlphaFoldDB" id="A0A6N2TI51"/>
<dbReference type="Pfam" id="PF08282">
    <property type="entry name" value="Hydrolase_3"/>
    <property type="match status" value="1"/>
</dbReference>
<dbReference type="GO" id="GO:0005829">
    <property type="term" value="C:cytosol"/>
    <property type="evidence" value="ECO:0007669"/>
    <property type="project" value="TreeGrafter"/>
</dbReference>
<keyword evidence="1" id="KW-0378">Hydrolase</keyword>
<dbReference type="EMBL" id="CACRSQ010000003">
    <property type="protein sequence ID" value="VYT05504.1"/>
    <property type="molecule type" value="Genomic_DNA"/>
</dbReference>
<dbReference type="Gene3D" id="3.40.50.1000">
    <property type="entry name" value="HAD superfamily/HAD-like"/>
    <property type="match status" value="1"/>
</dbReference>
<reference evidence="1" key="1">
    <citation type="submission" date="2019-11" db="EMBL/GenBank/DDBJ databases">
        <authorList>
            <person name="Feng L."/>
        </authorList>
    </citation>
    <scope>NUCLEOTIDE SEQUENCE</scope>
    <source>
        <strain evidence="1">AcaccaeLFYP115</strain>
    </source>
</reference>
<dbReference type="NCBIfam" id="TIGR01484">
    <property type="entry name" value="HAD-SF-IIB"/>
    <property type="match status" value="1"/>
</dbReference>
<dbReference type="EC" id="3.1.3.-" evidence="1"/>
<sequence>MKKYKGIVFFDYDGTTVDDTDNIRKATQKTIESLGRLKENGYLTMLCSGRSKRFLEADIDKFEGAITCNGSYTEVGGQVVSDIHISEEAMQKVISGYFSEDTALHMETQDVTYYMHYDQPFYHDFRNFLGFPERWFAPWETRKGENITKIVINYNREELMDEIQTEFEGELQCVKPFEDMNILDIMSRGITKGNAIINLMDRYGISKKDCYAFGDSDNDIEMLEAVGTGIVMGRHSRAAGKAADMLTGTVREEGITMALESIGLI</sequence>
<dbReference type="InterPro" id="IPR006379">
    <property type="entry name" value="HAD-SF_hydro_IIB"/>
</dbReference>
<dbReference type="GO" id="GO:0016791">
    <property type="term" value="F:phosphatase activity"/>
    <property type="evidence" value="ECO:0007669"/>
    <property type="project" value="TreeGrafter"/>
</dbReference>
<dbReference type="InterPro" id="IPR000150">
    <property type="entry name" value="Cof"/>
</dbReference>
<evidence type="ECO:0000313" key="1">
    <source>
        <dbReference type="EMBL" id="VYT05504.1"/>
    </source>
</evidence>
<dbReference type="GO" id="GO:0000287">
    <property type="term" value="F:magnesium ion binding"/>
    <property type="evidence" value="ECO:0007669"/>
    <property type="project" value="TreeGrafter"/>
</dbReference>
<dbReference type="RefSeq" id="WP_006567124.1">
    <property type="nucleotide sequence ID" value="NZ_BAABZP010000001.1"/>
</dbReference>
<dbReference type="InterPro" id="IPR023214">
    <property type="entry name" value="HAD_sf"/>
</dbReference>
<proteinExistence type="predicted"/>